<dbReference type="InterPro" id="IPR035386">
    <property type="entry name" value="Arm-DNA-bind_5"/>
</dbReference>
<accession>A0A5B9FWW0</accession>
<keyword evidence="3" id="KW-1185">Reference proteome</keyword>
<feature type="domain" description="Arm DNA-binding" evidence="1">
    <location>
        <begin position="9"/>
        <end position="50"/>
    </location>
</feature>
<reference evidence="2 3" key="1">
    <citation type="submission" date="2019-08" db="EMBL/GenBank/DDBJ databases">
        <title>Flavobacterium alkalisoli sp. nov., isolated from rhizosphere soil of Suaeda salsa.</title>
        <authorList>
            <person name="Sun J.-Q."/>
            <person name="Xu L."/>
        </authorList>
    </citation>
    <scope>NUCLEOTIDE SEQUENCE [LARGE SCALE GENOMIC DNA]</scope>
    <source>
        <strain evidence="2 3">XS-5</strain>
    </source>
</reference>
<dbReference type="RefSeq" id="WP_129751059.1">
    <property type="nucleotide sequence ID" value="NZ_CP042831.1"/>
</dbReference>
<dbReference type="EMBL" id="CP042831">
    <property type="protein sequence ID" value="QEE50278.1"/>
    <property type="molecule type" value="Genomic_DNA"/>
</dbReference>
<proteinExistence type="predicted"/>
<gene>
    <name evidence="2" type="ORF">FUA48_12020</name>
</gene>
<dbReference type="AlphaFoldDB" id="A0A5B9FWW0"/>
<dbReference type="Pfam" id="PF17293">
    <property type="entry name" value="Arm-DNA-bind_5"/>
    <property type="match status" value="1"/>
</dbReference>
<evidence type="ECO:0000313" key="3">
    <source>
        <dbReference type="Proteomes" id="UP000321222"/>
    </source>
</evidence>
<name>A0A5B9FWW0_9FLAO</name>
<dbReference type="KEGG" id="fak:FUA48_12020"/>
<sequence length="74" mass="8249">MGYFYVKGIIRTDKQRRNGTCPLYVRVSVKGKIIKIPLGICGSVAKWDPLSVKTGSGHRCSCTTRYCTDHKSVI</sequence>
<evidence type="ECO:0000259" key="1">
    <source>
        <dbReference type="Pfam" id="PF17293"/>
    </source>
</evidence>
<dbReference type="Proteomes" id="UP000321222">
    <property type="component" value="Chromosome"/>
</dbReference>
<protein>
    <recommendedName>
        <fullName evidence="1">Arm DNA-binding domain-containing protein</fullName>
    </recommendedName>
</protein>
<organism evidence="2 3">
    <name type="scientific">Flavobacterium alkalisoli</name>
    <dbReference type="NCBI Taxonomy" id="2602769"/>
    <lineage>
        <taxon>Bacteria</taxon>
        <taxon>Pseudomonadati</taxon>
        <taxon>Bacteroidota</taxon>
        <taxon>Flavobacteriia</taxon>
        <taxon>Flavobacteriales</taxon>
        <taxon>Flavobacteriaceae</taxon>
        <taxon>Flavobacterium</taxon>
    </lineage>
</organism>
<evidence type="ECO:0000313" key="2">
    <source>
        <dbReference type="EMBL" id="QEE50278.1"/>
    </source>
</evidence>
<dbReference type="OrthoDB" id="1493636at2"/>